<protein>
    <recommendedName>
        <fullName evidence="3">DUF3396 domain-containing protein</fullName>
    </recommendedName>
</protein>
<organism evidence="1 2">
    <name type="scientific">Paenibacillus hunanensis</name>
    <dbReference type="NCBI Taxonomy" id="539262"/>
    <lineage>
        <taxon>Bacteria</taxon>
        <taxon>Bacillati</taxon>
        <taxon>Bacillota</taxon>
        <taxon>Bacilli</taxon>
        <taxon>Bacillales</taxon>
        <taxon>Paenibacillaceae</taxon>
        <taxon>Paenibacillus</taxon>
    </lineage>
</organism>
<name>A0ABU1J249_9BACL</name>
<dbReference type="RefSeq" id="WP_188775159.1">
    <property type="nucleotide sequence ID" value="NZ_BMMB01000004.1"/>
</dbReference>
<comment type="caution">
    <text evidence="1">The sequence shown here is derived from an EMBL/GenBank/DDBJ whole genome shotgun (WGS) entry which is preliminary data.</text>
</comment>
<evidence type="ECO:0008006" key="3">
    <source>
        <dbReference type="Google" id="ProtNLM"/>
    </source>
</evidence>
<keyword evidence="2" id="KW-1185">Reference proteome</keyword>
<dbReference type="EMBL" id="JAVDQH010000015">
    <property type="protein sequence ID" value="MDR6245541.1"/>
    <property type="molecule type" value="Genomic_DNA"/>
</dbReference>
<proteinExistence type="predicted"/>
<sequence>MKPDFFSISMFPTNTLEELDTLKKFLSIFEEIEKYTPTYWGNDERVKLNYSKEDIIQAVQEKKLSELYLGRDKVNKYELNIDINANPRAFFRLECKSLSTKNYESFLNLSDQLAAILKPSFGITHLFWPVSYPWTNDDERTHIWMDTCALPTPVEYFKNGPLGVGARTYISGLCLEMFGQDFILNSPGKAELLDWGGVHLDIVESPFHTNSEQLLNAWVKMMTYLQPSGCIAEHHFDDDQMGVSFSPGKQWEQKLRH</sequence>
<gene>
    <name evidence="1" type="ORF">JOC58_003454</name>
</gene>
<evidence type="ECO:0000313" key="1">
    <source>
        <dbReference type="EMBL" id="MDR6245541.1"/>
    </source>
</evidence>
<accession>A0ABU1J249</accession>
<evidence type="ECO:0000313" key="2">
    <source>
        <dbReference type="Proteomes" id="UP001185028"/>
    </source>
</evidence>
<dbReference type="Proteomes" id="UP001185028">
    <property type="component" value="Unassembled WGS sequence"/>
</dbReference>
<reference evidence="1 2" key="1">
    <citation type="submission" date="2023-07" db="EMBL/GenBank/DDBJ databases">
        <title>Genomic Encyclopedia of Type Strains, Phase IV (KMG-IV): sequencing the most valuable type-strain genomes for metagenomic binning, comparative biology and taxonomic classification.</title>
        <authorList>
            <person name="Goeker M."/>
        </authorList>
    </citation>
    <scope>NUCLEOTIDE SEQUENCE [LARGE SCALE GENOMIC DNA]</scope>
    <source>
        <strain evidence="1 2">DSM 22170</strain>
    </source>
</reference>